<organism evidence="1 2">
    <name type="scientific">Gracilibacillus oryzae</name>
    <dbReference type="NCBI Taxonomy" id="1672701"/>
    <lineage>
        <taxon>Bacteria</taxon>
        <taxon>Bacillati</taxon>
        <taxon>Bacillota</taxon>
        <taxon>Bacilli</taxon>
        <taxon>Bacillales</taxon>
        <taxon>Bacillaceae</taxon>
        <taxon>Gracilibacillus</taxon>
    </lineage>
</organism>
<dbReference type="Proteomes" id="UP000480246">
    <property type="component" value="Unassembled WGS sequence"/>
</dbReference>
<accession>A0A7C8GQT1</accession>
<reference evidence="1 2" key="1">
    <citation type="submission" date="2019-10" db="EMBL/GenBank/DDBJ databases">
        <title>Gracilibacillus sp. nov. isolated from rice seeds.</title>
        <authorList>
            <person name="He S."/>
        </authorList>
    </citation>
    <scope>NUCLEOTIDE SEQUENCE [LARGE SCALE GENOMIC DNA]</scope>
    <source>
        <strain evidence="1 2">TD8</strain>
    </source>
</reference>
<dbReference type="Pfam" id="PF14043">
    <property type="entry name" value="WVELL"/>
    <property type="match status" value="1"/>
</dbReference>
<comment type="caution">
    <text evidence="1">The sequence shown here is derived from an EMBL/GenBank/DDBJ whole genome shotgun (WGS) entry which is preliminary data.</text>
</comment>
<dbReference type="AlphaFoldDB" id="A0A7C8GQT1"/>
<protein>
    <recommendedName>
        <fullName evidence="3">WVELL protein</fullName>
    </recommendedName>
</protein>
<dbReference type="OrthoDB" id="2361637at2"/>
<proteinExistence type="predicted"/>
<dbReference type="RefSeq" id="WP_153407085.1">
    <property type="nucleotide sequence ID" value="NZ_ML762463.1"/>
</dbReference>
<keyword evidence="2" id="KW-1185">Reference proteome</keyword>
<sequence>MQDAIESLAKELKEMNDDLSLIEARSWVELLWEDFEATRAKAGRKYEGAETTHKIVKHWVQQYGANIKEFAERHPKYKKLIYGNDDKPIH</sequence>
<dbReference type="InterPro" id="IPR026952">
    <property type="entry name" value="WVELL"/>
</dbReference>
<dbReference type="EMBL" id="WEID01000133">
    <property type="protein sequence ID" value="KAB8125628.1"/>
    <property type="molecule type" value="Genomic_DNA"/>
</dbReference>
<evidence type="ECO:0008006" key="3">
    <source>
        <dbReference type="Google" id="ProtNLM"/>
    </source>
</evidence>
<gene>
    <name evidence="1" type="ORF">F9U64_22285</name>
</gene>
<evidence type="ECO:0000313" key="1">
    <source>
        <dbReference type="EMBL" id="KAB8125628.1"/>
    </source>
</evidence>
<evidence type="ECO:0000313" key="2">
    <source>
        <dbReference type="Proteomes" id="UP000480246"/>
    </source>
</evidence>
<name>A0A7C8GQT1_9BACI</name>